<accession>A9HGN7</accession>
<sequence>MRKGNIMTIFHDTAKALKMAPEDRQRVWAALETMALSPDDPEVVRLLVTEFTRTTLNALSANLEQATTRALNAFETAQSQAEATAQARLAARQAELAQTLTRSIADSLEQTLERQTRAKEKNVAITQWIIGPVLVLFGVWLAKTWEGWSVGSDGNFSEGLCSYSPWALLGAGTMLFVTLRLIIGWTIGSRLFRALLVLPPLEDVRARSESSSTVTMPCCPSCEHSDRGDQCPCG</sequence>
<evidence type="ECO:0000256" key="1">
    <source>
        <dbReference type="SAM" id="Phobius"/>
    </source>
</evidence>
<organism evidence="2 3">
    <name type="scientific">Gluconacetobacter diazotrophicus (strain ATCC 49037 / DSM 5601 / CCUG 37298 / CIP 103539 / LMG 7603 / PAl5)</name>
    <dbReference type="NCBI Taxonomy" id="272568"/>
    <lineage>
        <taxon>Bacteria</taxon>
        <taxon>Pseudomonadati</taxon>
        <taxon>Pseudomonadota</taxon>
        <taxon>Alphaproteobacteria</taxon>
        <taxon>Acetobacterales</taxon>
        <taxon>Acetobacteraceae</taxon>
        <taxon>Gluconacetobacter</taxon>
    </lineage>
</organism>
<evidence type="ECO:0000313" key="3">
    <source>
        <dbReference type="Proteomes" id="UP000001176"/>
    </source>
</evidence>
<name>A9HGN7_GLUDA</name>
<proteinExistence type="predicted"/>
<evidence type="ECO:0000313" key="2">
    <source>
        <dbReference type="EMBL" id="CAP55527.1"/>
    </source>
</evidence>
<feature type="transmembrane region" description="Helical" evidence="1">
    <location>
        <begin position="123"/>
        <end position="143"/>
    </location>
</feature>
<dbReference type="KEGG" id="gdi:GDI1584"/>
<dbReference type="AlphaFoldDB" id="A9HGN7"/>
<keyword evidence="1" id="KW-0472">Membrane</keyword>
<gene>
    <name evidence="2" type="ordered locus">GDI1584</name>
</gene>
<feature type="transmembrane region" description="Helical" evidence="1">
    <location>
        <begin position="163"/>
        <end position="183"/>
    </location>
</feature>
<dbReference type="EMBL" id="AM889285">
    <property type="protein sequence ID" value="CAP55527.1"/>
    <property type="molecule type" value="Genomic_DNA"/>
</dbReference>
<keyword evidence="1" id="KW-0812">Transmembrane</keyword>
<reference evidence="2 3" key="1">
    <citation type="journal article" date="2009" name="BMC Genomics">
        <title>Complete genome sequence of the sugarcane nitrogen-fixing endophyte Gluconacetobacter diazotrophicus Pal5.</title>
        <authorList>
            <person name="Bertalan M."/>
            <person name="Albano R."/>
            <person name="Padua V."/>
            <person name="Rouws L."/>
            <person name="Rojas C."/>
            <person name="Hemerly A."/>
            <person name="Teixeira K."/>
            <person name="Schwab S."/>
            <person name="Araujo J."/>
            <person name="Oliveira A."/>
            <person name="Franca L."/>
            <person name="Magalhaes V."/>
            <person name="Alqueres S."/>
            <person name="Cardoso A."/>
            <person name="Almeida W."/>
            <person name="Loureiro M.M."/>
            <person name="Nogueira E."/>
            <person name="Cidade D."/>
            <person name="Oliveira D."/>
            <person name="Simao T."/>
            <person name="Macedo J."/>
            <person name="Valadao A."/>
            <person name="Dreschsel M."/>
            <person name="Freitas F."/>
            <person name="Vidal M."/>
            <person name="Guedes H."/>
            <person name="Rodrigues E."/>
            <person name="Meneses C."/>
            <person name="Brioso P."/>
            <person name="Pozzer L."/>
            <person name="Figueiredo D."/>
            <person name="Montano H."/>
            <person name="Junior J."/>
            <person name="Filho G."/>
            <person name="Flores V."/>
            <person name="Ferreira B."/>
            <person name="Branco A."/>
            <person name="Gonzalez P."/>
            <person name="Guillobel H."/>
            <person name="Lemos M."/>
            <person name="Seibel L."/>
            <person name="Macedo J."/>
            <person name="Alves-Ferreira M."/>
            <person name="Sachetto-Martins G."/>
            <person name="Coelho A."/>
            <person name="Santos E."/>
            <person name="Amaral G."/>
            <person name="Neves A."/>
            <person name="Pacheco A.B."/>
            <person name="Carvalho D."/>
            <person name="Lery L."/>
            <person name="Bisch P."/>
            <person name="Rossle S.C."/>
            <person name="Urmenyi T."/>
            <person name="Kruger W.V."/>
            <person name="Martins O."/>
            <person name="Baldani J.I."/>
            <person name="Ferreira P.C."/>
        </authorList>
    </citation>
    <scope>NUCLEOTIDE SEQUENCE [LARGE SCALE GENOMIC DNA]</scope>
    <source>
        <strain evidence="3">ATCC 49037 / DSM 5601 / CCUG 37298 / CIP 103539 / LMG 7603 / PAl5</strain>
    </source>
</reference>
<dbReference type="Proteomes" id="UP000001176">
    <property type="component" value="Chromosome"/>
</dbReference>
<keyword evidence="1" id="KW-1133">Transmembrane helix</keyword>
<keyword evidence="3" id="KW-1185">Reference proteome</keyword>
<protein>
    <submittedName>
        <fullName evidence="2">Putative membrane protein</fullName>
    </submittedName>
</protein>